<dbReference type="InterPro" id="IPR036291">
    <property type="entry name" value="NAD(P)-bd_dom_sf"/>
</dbReference>
<evidence type="ECO:0000313" key="4">
    <source>
        <dbReference type="EMBL" id="PZR83788.1"/>
    </source>
</evidence>
<dbReference type="SUPFAM" id="SSF51735">
    <property type="entry name" value="NAD(P)-binding Rossmann-fold domains"/>
    <property type="match status" value="1"/>
</dbReference>
<evidence type="ECO:0000256" key="1">
    <source>
        <dbReference type="SAM" id="MobiDB-lite"/>
    </source>
</evidence>
<evidence type="ECO:0000313" key="5">
    <source>
        <dbReference type="Proteomes" id="UP000248724"/>
    </source>
</evidence>
<accession>A0A2W6AEU0</accession>
<dbReference type="PANTHER" id="PTHR48079:SF6">
    <property type="entry name" value="NAD(P)-BINDING DOMAIN-CONTAINING PROTEIN-RELATED"/>
    <property type="match status" value="1"/>
</dbReference>
<dbReference type="EMBL" id="QHBU01000024">
    <property type="protein sequence ID" value="PZR83788.1"/>
    <property type="molecule type" value="Genomic_DNA"/>
</dbReference>
<evidence type="ECO:0000259" key="2">
    <source>
        <dbReference type="Pfam" id="PF01370"/>
    </source>
</evidence>
<gene>
    <name evidence="4" type="ORF">DLM65_01175</name>
    <name evidence="3" type="ORF">JF886_09120</name>
</gene>
<evidence type="ECO:0000313" key="3">
    <source>
        <dbReference type="EMBL" id="MBJ7595002.1"/>
    </source>
</evidence>
<feature type="region of interest" description="Disordered" evidence="1">
    <location>
        <begin position="313"/>
        <end position="334"/>
    </location>
</feature>
<dbReference type="GO" id="GO:0005737">
    <property type="term" value="C:cytoplasm"/>
    <property type="evidence" value="ECO:0007669"/>
    <property type="project" value="TreeGrafter"/>
</dbReference>
<dbReference type="Gene3D" id="3.40.50.720">
    <property type="entry name" value="NAD(P)-binding Rossmann-like Domain"/>
    <property type="match status" value="1"/>
</dbReference>
<dbReference type="EMBL" id="JAEKNS010000095">
    <property type="protein sequence ID" value="MBJ7595002.1"/>
    <property type="molecule type" value="Genomic_DNA"/>
</dbReference>
<dbReference type="Pfam" id="PF01370">
    <property type="entry name" value="Epimerase"/>
    <property type="match status" value="1"/>
</dbReference>
<proteinExistence type="predicted"/>
<dbReference type="Proteomes" id="UP000606991">
    <property type="component" value="Unassembled WGS sequence"/>
</dbReference>
<dbReference type="Proteomes" id="UP000248724">
    <property type="component" value="Unassembled WGS sequence"/>
</dbReference>
<comment type="caution">
    <text evidence="4">The sequence shown here is derived from an EMBL/GenBank/DDBJ whole genome shotgun (WGS) entry which is preliminary data.</text>
</comment>
<organism evidence="4 5">
    <name type="scientific">Candidatus Aeolococcus gillhamiae</name>
    <dbReference type="NCBI Taxonomy" id="3127015"/>
    <lineage>
        <taxon>Bacteria</taxon>
        <taxon>Bacillati</taxon>
        <taxon>Candidatus Dormiibacterota</taxon>
        <taxon>Candidatus Dormibacteria</taxon>
        <taxon>Candidatus Aeolococcales</taxon>
        <taxon>Candidatus Aeolococcaceae</taxon>
        <taxon>Candidatus Aeolococcus</taxon>
    </lineage>
</organism>
<dbReference type="InterPro" id="IPR051783">
    <property type="entry name" value="NAD(P)-dependent_oxidoreduct"/>
</dbReference>
<reference evidence="4" key="2">
    <citation type="submission" date="2018-05" db="EMBL/GenBank/DDBJ databases">
        <authorList>
            <person name="Ferrari B."/>
        </authorList>
    </citation>
    <scope>NUCLEOTIDE SEQUENCE</scope>
    <source>
        <strain evidence="4">RRmetagenome_bin12</strain>
    </source>
</reference>
<sequence length="334" mass="36283">MRLLILGGTAWLGGYITSTALELGHQVTCLARGASGPVAAGAAFVRADRERPDAYDEVAAERWDVVVDVSRQPGQVQRAAAALVRRSRSFVFVSSANVYADHSSPGQDETKTLLPPLVGNIMESMAVYGEAKVACEQHVMDAYGPERTVIARVGLIGGPGDVFDRTGYWPLRFARPAREDGKVLVPDAPTELTQVIDVRDLARWLVEAGTSSLHGIFNTTGETIPLSEHLQIARTVAGHSGPVVPASSEWLLAHQVQPWMGDRSLPLWLGDPDWAGFNARDSSRARSAGLRTRPLEDTLTAGLAWELTRDLSRPRRAGLSDDDERSLLDEFSPR</sequence>
<dbReference type="PANTHER" id="PTHR48079">
    <property type="entry name" value="PROTEIN YEEZ"/>
    <property type="match status" value="1"/>
</dbReference>
<dbReference type="RefSeq" id="WP_337311712.1">
    <property type="nucleotide sequence ID" value="NZ_JAEKNS010000095.1"/>
</dbReference>
<dbReference type="AlphaFoldDB" id="A0A2W6AEU0"/>
<feature type="compositionally biased region" description="Basic and acidic residues" evidence="1">
    <location>
        <begin position="325"/>
        <end position="334"/>
    </location>
</feature>
<name>A0A2W6AEU0_9BACT</name>
<dbReference type="GO" id="GO:0004029">
    <property type="term" value="F:aldehyde dehydrogenase (NAD+) activity"/>
    <property type="evidence" value="ECO:0007669"/>
    <property type="project" value="TreeGrafter"/>
</dbReference>
<reference evidence="4 5" key="1">
    <citation type="journal article" date="2017" name="Nature">
        <title>Atmospheric trace gases support primary production in Antarctic desert surface soil.</title>
        <authorList>
            <person name="Ji M."/>
            <person name="Greening C."/>
            <person name="Vanwonterghem I."/>
            <person name="Carere C.R."/>
            <person name="Bay S.K."/>
            <person name="Steen J.A."/>
            <person name="Montgomery K."/>
            <person name="Lines T."/>
            <person name="Beardall J."/>
            <person name="van Dorst J."/>
            <person name="Snape I."/>
            <person name="Stott M.B."/>
            <person name="Hugenholtz P."/>
            <person name="Ferrari B.C."/>
        </authorList>
    </citation>
    <scope>NUCLEOTIDE SEQUENCE [LARGE SCALE GENOMIC DNA]</scope>
    <source>
        <strain evidence="4">RRmetagenome_bin12</strain>
    </source>
</reference>
<evidence type="ECO:0000313" key="6">
    <source>
        <dbReference type="Proteomes" id="UP000606991"/>
    </source>
</evidence>
<accession>A0A934JU27</accession>
<feature type="domain" description="NAD-dependent epimerase/dehydratase" evidence="2">
    <location>
        <begin position="4"/>
        <end position="209"/>
    </location>
</feature>
<reference evidence="3 6" key="3">
    <citation type="submission" date="2020-10" db="EMBL/GenBank/DDBJ databases">
        <title>Ca. Dormibacterota MAGs.</title>
        <authorList>
            <person name="Montgomery K."/>
        </authorList>
    </citation>
    <scope>NUCLEOTIDE SEQUENCE [LARGE SCALE GENOMIC DNA]</scope>
    <source>
        <strain evidence="3">SC8812_S17_18</strain>
    </source>
</reference>
<protein>
    <submittedName>
        <fullName evidence="3">NAD-dependent epimerase/dehydratase family protein</fullName>
    </submittedName>
    <submittedName>
        <fullName evidence="4">Oxidoreductase</fullName>
    </submittedName>
</protein>
<dbReference type="InterPro" id="IPR001509">
    <property type="entry name" value="Epimerase_deHydtase"/>
</dbReference>